<evidence type="ECO:0000256" key="1">
    <source>
        <dbReference type="SAM" id="MobiDB-lite"/>
    </source>
</evidence>
<feature type="transmembrane region" description="Helical" evidence="2">
    <location>
        <begin position="306"/>
        <end position="327"/>
    </location>
</feature>
<dbReference type="OrthoDB" id="5595612at2759"/>
<evidence type="ECO:0000313" key="3">
    <source>
        <dbReference type="EMBL" id="RXW24788.1"/>
    </source>
</evidence>
<protein>
    <submittedName>
        <fullName evidence="3">Uncharacterized protein</fullName>
    </submittedName>
</protein>
<feature type="region of interest" description="Disordered" evidence="1">
    <location>
        <begin position="1"/>
        <end position="62"/>
    </location>
</feature>
<keyword evidence="2" id="KW-1133">Transmembrane helix</keyword>
<evidence type="ECO:0000256" key="2">
    <source>
        <dbReference type="SAM" id="Phobius"/>
    </source>
</evidence>
<feature type="compositionally biased region" description="Polar residues" evidence="1">
    <location>
        <begin position="236"/>
        <end position="258"/>
    </location>
</feature>
<comment type="caution">
    <text evidence="3">The sequence shown here is derived from an EMBL/GenBank/DDBJ whole genome shotgun (WGS) entry which is preliminary data.</text>
</comment>
<proteinExistence type="predicted"/>
<gene>
    <name evidence="3" type="ORF">EST38_g1099</name>
</gene>
<feature type="region of interest" description="Disordered" evidence="1">
    <location>
        <begin position="119"/>
        <end position="148"/>
    </location>
</feature>
<dbReference type="AlphaFoldDB" id="A0A4V1Q593"/>
<accession>A0A4V1Q593</accession>
<feature type="compositionally biased region" description="Polar residues" evidence="1">
    <location>
        <begin position="35"/>
        <end position="48"/>
    </location>
</feature>
<keyword evidence="4" id="KW-1185">Reference proteome</keyword>
<organism evidence="3 4">
    <name type="scientific">Candolleomyces aberdarensis</name>
    <dbReference type="NCBI Taxonomy" id="2316362"/>
    <lineage>
        <taxon>Eukaryota</taxon>
        <taxon>Fungi</taxon>
        <taxon>Dikarya</taxon>
        <taxon>Basidiomycota</taxon>
        <taxon>Agaricomycotina</taxon>
        <taxon>Agaricomycetes</taxon>
        <taxon>Agaricomycetidae</taxon>
        <taxon>Agaricales</taxon>
        <taxon>Agaricineae</taxon>
        <taxon>Psathyrellaceae</taxon>
        <taxon>Candolleomyces</taxon>
    </lineage>
</organism>
<dbReference type="STRING" id="2316362.A0A4V1Q593"/>
<name>A0A4V1Q593_9AGAR</name>
<feature type="region of interest" description="Disordered" evidence="1">
    <location>
        <begin position="495"/>
        <end position="514"/>
    </location>
</feature>
<keyword evidence="2" id="KW-0812">Transmembrane</keyword>
<dbReference type="Proteomes" id="UP000290288">
    <property type="component" value="Unassembled WGS sequence"/>
</dbReference>
<feature type="region of interest" description="Disordered" evidence="1">
    <location>
        <begin position="236"/>
        <end position="276"/>
    </location>
</feature>
<feature type="compositionally biased region" description="Polar residues" evidence="1">
    <location>
        <begin position="495"/>
        <end position="510"/>
    </location>
</feature>
<evidence type="ECO:0000313" key="4">
    <source>
        <dbReference type="Proteomes" id="UP000290288"/>
    </source>
</evidence>
<sequence length="863" mass="93613">MTYPPPVTYHRPQQPSRLRAAPPSSFAAIPEASARMSSDSETLHSSQGYPGAPRLPQGQPPTVVGVASATLVPSRTIRGTLLSQTFPTSVSGHEKDGLYDLEDQEYDDDSIMEYKAALGVPIEPPPPTVTQRRIHRNPQPSHDARQSVHSFKSVAPSFISRISISHSVKRMLNWRKSTKPLPPVPLIPDIPLAVEAQYRRADEAAPLPELVNRAGQLHGLLEKEYQHDRPLSYYSTMKSDTSTYQGSTQGKSARSASWQPLRRRDVDNPNPPPTFNYGVYATAPPAHGNDPRKGCCGCLPQFSRRIWIMISVFGVAVLAVVIAVAVVMTKRKTETPKCDSGLVGSLCNMNATCVCTSSAPCNGLAQNILDLVPTINQQFSSNFTNAEVYNSLWFAKGTTGQKDCSAQSLLVDTGNVLNSESYPNRTLWAQAALLWNVVQTQDTDPADTMQKFVQGLPWSDLGSSDGPTDSKADSFTSTIAGYTYNFAAQTLSRPSTSFVNQGRPSDSQASRVGPKAQTVLDRMYTFALASSTQREIALENYWTTTLSQRPEDLPTFKGVLGRSPILLPFNGSSTNIRSLYSSSTLLFPPPLACYPGFSPQLLQQVQQFETTVFNLDSPTLASAFDAACFPDRPIYGVLDLLQLRLPYLENRPWLPRQAAVLKADALPRAVVYVNEMLSATFPGSTLRAEFTQSDLDPRRYGTLNLPNHVILQYLSSMPVNVATALVQFVLNTAANPAVPPQPSSTLYQSLSSIPVLEVAVFGNVGPSDVSGTVSSFMTSTGSFFFGTVAGSGLRNWTITAAAGSVAWAENSTAPRIVRDNSLADATIDQAWRAVADAIQRGDANVGLGNVTTAFQATQKFTAI</sequence>
<dbReference type="EMBL" id="SDEE01000014">
    <property type="protein sequence ID" value="RXW24788.1"/>
    <property type="molecule type" value="Genomic_DNA"/>
</dbReference>
<reference evidence="3 4" key="1">
    <citation type="submission" date="2019-01" db="EMBL/GenBank/DDBJ databases">
        <title>Draft genome sequence of Psathyrella aberdarensis IHI B618.</title>
        <authorList>
            <person name="Buettner E."/>
            <person name="Kellner H."/>
        </authorList>
    </citation>
    <scope>NUCLEOTIDE SEQUENCE [LARGE SCALE GENOMIC DNA]</scope>
    <source>
        <strain evidence="3 4">IHI B618</strain>
    </source>
</reference>
<keyword evidence="2" id="KW-0472">Membrane</keyword>